<dbReference type="PROSITE" id="PS51257">
    <property type="entry name" value="PROKAR_LIPOPROTEIN"/>
    <property type="match status" value="1"/>
</dbReference>
<keyword evidence="1" id="KW-0732">Signal</keyword>
<keyword evidence="2" id="KW-0472">Membrane</keyword>
<proteinExistence type="predicted"/>
<organism evidence="5 6">
    <name type="scientific">Winogradskyella eximia</name>
    <dbReference type="NCBI Taxonomy" id="262006"/>
    <lineage>
        <taxon>Bacteria</taxon>
        <taxon>Pseudomonadati</taxon>
        <taxon>Bacteroidota</taxon>
        <taxon>Flavobacteriia</taxon>
        <taxon>Flavobacteriales</taxon>
        <taxon>Flavobacteriaceae</taxon>
        <taxon>Winogradskyella</taxon>
    </lineage>
</organism>
<evidence type="ECO:0000259" key="4">
    <source>
        <dbReference type="Pfam" id="PF10531"/>
    </source>
</evidence>
<evidence type="ECO:0000256" key="1">
    <source>
        <dbReference type="ARBA" id="ARBA00022729"/>
    </source>
</evidence>
<dbReference type="OrthoDB" id="662756at2"/>
<keyword evidence="2" id="KW-1133">Transmembrane helix</keyword>
<dbReference type="InterPro" id="IPR049712">
    <property type="entry name" value="Poly_export"/>
</dbReference>
<dbReference type="RefSeq" id="WP_115816118.1">
    <property type="nucleotide sequence ID" value="NZ_CANKZP010000001.1"/>
</dbReference>
<comment type="caution">
    <text evidence="5">The sequence shown here is derived from an EMBL/GenBank/DDBJ whole genome shotgun (WGS) entry which is preliminary data.</text>
</comment>
<accession>A0A3D9HC80</accession>
<dbReference type="InterPro" id="IPR003715">
    <property type="entry name" value="Poly_export_N"/>
</dbReference>
<keyword evidence="6" id="KW-1185">Reference proteome</keyword>
<reference evidence="5 6" key="1">
    <citation type="submission" date="2018-07" db="EMBL/GenBank/DDBJ databases">
        <title>Genomic Encyclopedia of Type Strains, Phase III (KMG-III): the genomes of soil and plant-associated and newly described type strains.</title>
        <authorList>
            <person name="Whitman W."/>
        </authorList>
    </citation>
    <scope>NUCLEOTIDE SEQUENCE [LARGE SCALE GENOMIC DNA]</scope>
    <source>
        <strain evidence="5 6">CECT 7946</strain>
    </source>
</reference>
<keyword evidence="2" id="KW-0812">Transmembrane</keyword>
<dbReference type="Proteomes" id="UP000256980">
    <property type="component" value="Unassembled WGS sequence"/>
</dbReference>
<feature type="transmembrane region" description="Helical" evidence="2">
    <location>
        <begin position="230"/>
        <end position="251"/>
    </location>
</feature>
<dbReference type="PANTHER" id="PTHR33619:SF3">
    <property type="entry name" value="POLYSACCHARIDE EXPORT PROTEIN GFCE-RELATED"/>
    <property type="match status" value="1"/>
</dbReference>
<protein>
    <submittedName>
        <fullName evidence="5">Polysaccharide export outer membrane protein</fullName>
    </submittedName>
</protein>
<feature type="domain" description="Soluble ligand binding" evidence="4">
    <location>
        <begin position="139"/>
        <end position="185"/>
    </location>
</feature>
<dbReference type="InterPro" id="IPR019554">
    <property type="entry name" value="Soluble_ligand-bd"/>
</dbReference>
<dbReference type="Pfam" id="PF02563">
    <property type="entry name" value="Poly_export"/>
    <property type="match status" value="1"/>
</dbReference>
<dbReference type="Pfam" id="PF10531">
    <property type="entry name" value="SLBB"/>
    <property type="match status" value="1"/>
</dbReference>
<evidence type="ECO:0000313" key="5">
    <source>
        <dbReference type="EMBL" id="RED47080.1"/>
    </source>
</evidence>
<evidence type="ECO:0000256" key="2">
    <source>
        <dbReference type="SAM" id="Phobius"/>
    </source>
</evidence>
<evidence type="ECO:0000259" key="3">
    <source>
        <dbReference type="Pfam" id="PF02563"/>
    </source>
</evidence>
<dbReference type="PANTHER" id="PTHR33619">
    <property type="entry name" value="POLYSACCHARIDE EXPORT PROTEIN GFCE-RELATED"/>
    <property type="match status" value="1"/>
</dbReference>
<sequence length="253" mass="27810">MKIRVLVIVLLLVITSCASRKDILYLQDADANYSSKIEYQNATIQPNDILKITIETLEPLAALPYNRGVSGGASANSPELMQLTGYLVSNEGEINFPVLGQISVSNLTTRQIEDKIKELLVEGGHLNNPNIVVRLLNAKITILGEVNAPGTYTFTEQNITVLQALGYAGDLTINGKRDDIIITRDVNGVRQISHIDLTSTEFMNSEYYYIKPNDNIIVNQNDPRVKQSGYIGNVGTVLSVVSFALTLTILLSR</sequence>
<evidence type="ECO:0000313" key="6">
    <source>
        <dbReference type="Proteomes" id="UP000256980"/>
    </source>
</evidence>
<name>A0A3D9HC80_9FLAO</name>
<dbReference type="EMBL" id="QRDV01000001">
    <property type="protein sequence ID" value="RED47080.1"/>
    <property type="molecule type" value="Genomic_DNA"/>
</dbReference>
<feature type="domain" description="Polysaccharide export protein N-terminal" evidence="3">
    <location>
        <begin position="40"/>
        <end position="135"/>
    </location>
</feature>
<gene>
    <name evidence="5" type="ORF">DFQ10_101861</name>
</gene>
<dbReference type="Gene3D" id="3.10.560.10">
    <property type="entry name" value="Outer membrane lipoprotein wza domain like"/>
    <property type="match status" value="1"/>
</dbReference>
<dbReference type="AlphaFoldDB" id="A0A3D9HC80"/>
<dbReference type="GO" id="GO:0015159">
    <property type="term" value="F:polysaccharide transmembrane transporter activity"/>
    <property type="evidence" value="ECO:0007669"/>
    <property type="project" value="InterPro"/>
</dbReference>